<dbReference type="PATRIC" id="fig|1284240.4.peg.2195"/>
<sequence>MVLGALGGVAFIPKVANHVGYALPGEKGLPYRVHYNGRDYRSDVTCAGARWCEDDRTPEQRVRPYCTSRAGLDRARGSSGTRLVKVDDVFALFGPSHPVFTAGALPAGETVTTVIVEASADCYLTYTLMGGP</sequence>
<keyword evidence="2" id="KW-1185">Reference proteome</keyword>
<dbReference type="Proteomes" id="UP000054226">
    <property type="component" value="Unassembled WGS sequence"/>
</dbReference>
<reference evidence="1 2" key="1">
    <citation type="journal article" date="2013" name="Genome Announc.">
        <title>Draft Genome Sequence of Amycolatopsis decaplanina Strain DSM 44594T.</title>
        <authorList>
            <person name="Kaur N."/>
            <person name="Kumar S."/>
            <person name="Bala M."/>
            <person name="Raghava G.P."/>
            <person name="Mayilraj S."/>
        </authorList>
    </citation>
    <scope>NUCLEOTIDE SEQUENCE [LARGE SCALE GENOMIC DNA]</scope>
    <source>
        <strain evidence="1 2">DSM 44594</strain>
    </source>
</reference>
<name>M2XKV7_9PSEU</name>
<protein>
    <submittedName>
        <fullName evidence="1">Uncharacterized protein</fullName>
    </submittedName>
</protein>
<organism evidence="1 2">
    <name type="scientific">Amycolatopsis decaplanina DSM 44594</name>
    <dbReference type="NCBI Taxonomy" id="1284240"/>
    <lineage>
        <taxon>Bacteria</taxon>
        <taxon>Bacillati</taxon>
        <taxon>Actinomycetota</taxon>
        <taxon>Actinomycetes</taxon>
        <taxon>Pseudonocardiales</taxon>
        <taxon>Pseudonocardiaceae</taxon>
        <taxon>Amycolatopsis</taxon>
    </lineage>
</organism>
<evidence type="ECO:0000313" key="1">
    <source>
        <dbReference type="EMBL" id="EME61656.1"/>
    </source>
</evidence>
<proteinExistence type="predicted"/>
<evidence type="ECO:0000313" key="2">
    <source>
        <dbReference type="Proteomes" id="UP000054226"/>
    </source>
</evidence>
<gene>
    <name evidence="1" type="ORF">H074_10805</name>
</gene>
<dbReference type="EMBL" id="AOHO01000045">
    <property type="protein sequence ID" value="EME61656.1"/>
    <property type="molecule type" value="Genomic_DNA"/>
</dbReference>
<accession>M2XKV7</accession>
<dbReference type="AlphaFoldDB" id="M2XKV7"/>
<comment type="caution">
    <text evidence="1">The sequence shown here is derived from an EMBL/GenBank/DDBJ whole genome shotgun (WGS) entry which is preliminary data.</text>
</comment>